<dbReference type="OrthoDB" id="9782387at2"/>
<dbReference type="InterPro" id="IPR012840">
    <property type="entry name" value="NrdG2"/>
</dbReference>
<dbReference type="SFLD" id="SFLDS00029">
    <property type="entry name" value="Radical_SAM"/>
    <property type="match status" value="1"/>
</dbReference>
<dbReference type="InterPro" id="IPR013785">
    <property type="entry name" value="Aldolase_TIM"/>
</dbReference>
<dbReference type="HOGENOM" id="CLU_078147_2_0_12"/>
<dbReference type="KEGG" id="ssm:Spirs_1453"/>
<dbReference type="PROSITE" id="PS51918">
    <property type="entry name" value="RADICAL_SAM"/>
    <property type="match status" value="1"/>
</dbReference>
<keyword evidence="2" id="KW-0949">S-adenosyl-L-methionine</keyword>
<dbReference type="CDD" id="cd01335">
    <property type="entry name" value="Radical_SAM"/>
    <property type="match status" value="1"/>
</dbReference>
<dbReference type="GO" id="GO:0046872">
    <property type="term" value="F:metal ion binding"/>
    <property type="evidence" value="ECO:0007669"/>
    <property type="project" value="UniProtKB-KW"/>
</dbReference>
<dbReference type="eggNOG" id="COG1180">
    <property type="taxonomic scope" value="Bacteria"/>
</dbReference>
<evidence type="ECO:0000256" key="3">
    <source>
        <dbReference type="ARBA" id="ARBA00022723"/>
    </source>
</evidence>
<evidence type="ECO:0000256" key="2">
    <source>
        <dbReference type="ARBA" id="ARBA00022691"/>
    </source>
</evidence>
<proteinExistence type="predicted"/>
<reference evidence="7 8" key="1">
    <citation type="journal article" date="2010" name="Stand. Genomic Sci.">
        <title>Complete genome sequence of Spirochaeta smaragdinae type strain (SEBR 4228).</title>
        <authorList>
            <person name="Mavromatis K."/>
            <person name="Yasawong M."/>
            <person name="Chertkov O."/>
            <person name="Lapidus A."/>
            <person name="Lucas S."/>
            <person name="Nolan M."/>
            <person name="Del Rio T.G."/>
            <person name="Tice H."/>
            <person name="Cheng J.F."/>
            <person name="Pitluck S."/>
            <person name="Liolios K."/>
            <person name="Ivanova N."/>
            <person name="Tapia R."/>
            <person name="Han C."/>
            <person name="Bruce D."/>
            <person name="Goodwin L."/>
            <person name="Pati A."/>
            <person name="Chen A."/>
            <person name="Palaniappan K."/>
            <person name="Land M."/>
            <person name="Hauser L."/>
            <person name="Chang Y.J."/>
            <person name="Jeffries C.D."/>
            <person name="Detter J.C."/>
            <person name="Rohde M."/>
            <person name="Brambilla E."/>
            <person name="Spring S."/>
            <person name="Goker M."/>
            <person name="Sikorski J."/>
            <person name="Woyke T."/>
            <person name="Bristow J."/>
            <person name="Eisen J.A."/>
            <person name="Markowitz V."/>
            <person name="Hugenholtz P."/>
            <person name="Klenk H.P."/>
            <person name="Kyrpides N.C."/>
        </authorList>
    </citation>
    <scope>NUCLEOTIDE SEQUENCE [LARGE SCALE GENOMIC DNA]</scope>
    <source>
        <strain evidence="8">DSM 11293 / JCM 15392 / SEBR 4228</strain>
    </source>
</reference>
<dbReference type="InterPro" id="IPR058240">
    <property type="entry name" value="rSAM_sf"/>
</dbReference>
<gene>
    <name evidence="7" type="ordered locus">Spirs_1453</name>
</gene>
<keyword evidence="4" id="KW-0408">Iron</keyword>
<dbReference type="EMBL" id="CP002116">
    <property type="protein sequence ID" value="ADK80580.1"/>
    <property type="molecule type" value="Genomic_DNA"/>
</dbReference>
<dbReference type="Pfam" id="PF04055">
    <property type="entry name" value="Radical_SAM"/>
    <property type="match status" value="1"/>
</dbReference>
<feature type="domain" description="Radical SAM core" evidence="6">
    <location>
        <begin position="13"/>
        <end position="252"/>
    </location>
</feature>
<dbReference type="Proteomes" id="UP000002318">
    <property type="component" value="Chromosome"/>
</dbReference>
<keyword evidence="8" id="KW-1185">Reference proteome</keyword>
<organism evidence="7 8">
    <name type="scientific">Sediminispirochaeta smaragdinae (strain DSM 11293 / JCM 15392 / SEBR 4228)</name>
    <name type="common">Spirochaeta smaragdinae</name>
    <dbReference type="NCBI Taxonomy" id="573413"/>
    <lineage>
        <taxon>Bacteria</taxon>
        <taxon>Pseudomonadati</taxon>
        <taxon>Spirochaetota</taxon>
        <taxon>Spirochaetia</taxon>
        <taxon>Spirochaetales</taxon>
        <taxon>Spirochaetaceae</taxon>
        <taxon>Sediminispirochaeta</taxon>
    </lineage>
</organism>
<keyword evidence="3" id="KW-0479">Metal-binding</keyword>
<dbReference type="GO" id="GO:0051536">
    <property type="term" value="F:iron-sulfur cluster binding"/>
    <property type="evidence" value="ECO:0007669"/>
    <property type="project" value="UniProtKB-KW"/>
</dbReference>
<dbReference type="PANTHER" id="PTHR11228:SF27">
    <property type="entry name" value="GLYCYL-RADICAL ENZYME ACTIVATING ENZYME MJ1227-RELATED"/>
    <property type="match status" value="1"/>
</dbReference>
<dbReference type="RefSeq" id="WP_013254044.1">
    <property type="nucleotide sequence ID" value="NC_014364.1"/>
</dbReference>
<evidence type="ECO:0000259" key="6">
    <source>
        <dbReference type="PROSITE" id="PS51918"/>
    </source>
</evidence>
<dbReference type="PANTHER" id="PTHR11228">
    <property type="entry name" value="RADICAL SAM DOMAIN PROTEIN"/>
    <property type="match status" value="1"/>
</dbReference>
<dbReference type="Gene3D" id="3.20.20.70">
    <property type="entry name" value="Aldolase class I"/>
    <property type="match status" value="1"/>
</dbReference>
<evidence type="ECO:0000256" key="4">
    <source>
        <dbReference type="ARBA" id="ARBA00023004"/>
    </source>
</evidence>
<evidence type="ECO:0000313" key="8">
    <source>
        <dbReference type="Proteomes" id="UP000002318"/>
    </source>
</evidence>
<dbReference type="InterPro" id="IPR007197">
    <property type="entry name" value="rSAM"/>
</dbReference>
<dbReference type="STRING" id="573413.Spirs_1453"/>
<keyword evidence="5" id="KW-0411">Iron-sulfur</keyword>
<name>E1R545_SEDSS</name>
<evidence type="ECO:0000256" key="1">
    <source>
        <dbReference type="ARBA" id="ARBA00001966"/>
    </source>
</evidence>
<evidence type="ECO:0000313" key="7">
    <source>
        <dbReference type="EMBL" id="ADK80580.1"/>
    </source>
</evidence>
<dbReference type="SUPFAM" id="SSF102114">
    <property type="entry name" value="Radical SAM enzymes"/>
    <property type="match status" value="1"/>
</dbReference>
<protein>
    <submittedName>
        <fullName evidence="7">Anaerobic ribonucleoside-triphosphate reductase activating protein</fullName>
    </submittedName>
</protein>
<dbReference type="InterPro" id="IPR050377">
    <property type="entry name" value="Radical_SAM_PqqE_MftC-like"/>
</dbReference>
<sequence length="253" mass="27485">MERYALLKTSLIDFPGRVAAVIFTAGCNLRCPYCHNADLVMGQISQEEGKSIPEIEAFLRKRAPLLGGVCISGGEPLLSPGLFDLVALLVAMEMPWKLDTNGTLPKRLGKLLDQFPDHSPSLVAVDLKSSFEAYPRLLGYKTKDGSAAEAVKKAIFASIGELARHAVPWEARTTVDPAVITPQELATLARSLAQEVGAGRLETPTRWSLQAFRPGSCLDPDWNKRPATGKEEMQSYADALKAAELPTEIIIRG</sequence>
<evidence type="ECO:0000256" key="5">
    <source>
        <dbReference type="ARBA" id="ARBA00023014"/>
    </source>
</evidence>
<dbReference type="AlphaFoldDB" id="E1R545"/>
<dbReference type="NCBIfam" id="TIGR02495">
    <property type="entry name" value="NrdG2"/>
    <property type="match status" value="1"/>
</dbReference>
<dbReference type="GO" id="GO:0003824">
    <property type="term" value="F:catalytic activity"/>
    <property type="evidence" value="ECO:0007669"/>
    <property type="project" value="InterPro"/>
</dbReference>
<dbReference type="SFLD" id="SFLDG01094">
    <property type="entry name" value="Uncharacterised_Radical_SAM_Su"/>
    <property type="match status" value="1"/>
</dbReference>
<accession>E1R545</accession>
<comment type="cofactor">
    <cofactor evidence="1">
        <name>[4Fe-4S] cluster</name>
        <dbReference type="ChEBI" id="CHEBI:49883"/>
    </cofactor>
</comment>